<keyword evidence="1" id="KW-0812">Transmembrane</keyword>
<dbReference type="AlphaFoldDB" id="A0AAD5E442"/>
<gene>
    <name evidence="2" type="ORF">K450DRAFT_257281</name>
</gene>
<evidence type="ECO:0000313" key="2">
    <source>
        <dbReference type="EMBL" id="KAI8576339.1"/>
    </source>
</evidence>
<keyword evidence="3" id="KW-1185">Reference proteome</keyword>
<dbReference type="GeneID" id="75916985"/>
<organism evidence="2 3">
    <name type="scientific">Umbelopsis ramanniana AG</name>
    <dbReference type="NCBI Taxonomy" id="1314678"/>
    <lineage>
        <taxon>Eukaryota</taxon>
        <taxon>Fungi</taxon>
        <taxon>Fungi incertae sedis</taxon>
        <taxon>Mucoromycota</taxon>
        <taxon>Mucoromycotina</taxon>
        <taxon>Umbelopsidomycetes</taxon>
        <taxon>Umbelopsidales</taxon>
        <taxon>Umbelopsidaceae</taxon>
        <taxon>Umbelopsis</taxon>
    </lineage>
</organism>
<proteinExistence type="predicted"/>
<evidence type="ECO:0000313" key="3">
    <source>
        <dbReference type="Proteomes" id="UP001206595"/>
    </source>
</evidence>
<keyword evidence="1" id="KW-0472">Membrane</keyword>
<dbReference type="EMBL" id="MU620957">
    <property type="protein sequence ID" value="KAI8576339.1"/>
    <property type="molecule type" value="Genomic_DNA"/>
</dbReference>
<dbReference type="RefSeq" id="XP_051441343.1">
    <property type="nucleotide sequence ID" value="XM_051591642.1"/>
</dbReference>
<name>A0AAD5E442_UMBRA</name>
<comment type="caution">
    <text evidence="2">The sequence shown here is derived from an EMBL/GenBank/DDBJ whole genome shotgun (WGS) entry which is preliminary data.</text>
</comment>
<dbReference type="Proteomes" id="UP001206595">
    <property type="component" value="Unassembled WGS sequence"/>
</dbReference>
<keyword evidence="1" id="KW-1133">Transmembrane helix</keyword>
<sequence>MVFSSSFCSDMFQSPTLSFIPLHPKFFLSFTQIPSPFCFLYTSAPFFKYHSLLLSNHSFHAKFPSLTQFFFFFSYAFFFFLEGYFVLYTLSL</sequence>
<reference evidence="2" key="1">
    <citation type="submission" date="2021-06" db="EMBL/GenBank/DDBJ databases">
        <authorList>
            <consortium name="DOE Joint Genome Institute"/>
            <person name="Mondo S.J."/>
            <person name="Amses K.R."/>
            <person name="Simmons D.R."/>
            <person name="Longcore J.E."/>
            <person name="Seto K."/>
            <person name="Alves G.H."/>
            <person name="Bonds A.E."/>
            <person name="Quandt C.A."/>
            <person name="Davis W.J."/>
            <person name="Chang Y."/>
            <person name="Letcher P.M."/>
            <person name="Powell M.J."/>
            <person name="Kuo A."/>
            <person name="Labutti K."/>
            <person name="Pangilinan J."/>
            <person name="Andreopoulos W."/>
            <person name="Tritt A."/>
            <person name="Riley R."/>
            <person name="Hundley H."/>
            <person name="Johnson J."/>
            <person name="Lipzen A."/>
            <person name="Barry K."/>
            <person name="Berbee M.L."/>
            <person name="Buchler N.E."/>
            <person name="Grigoriev I.V."/>
            <person name="Spatafora J.W."/>
            <person name="Stajich J.E."/>
            <person name="James T.Y."/>
        </authorList>
    </citation>
    <scope>NUCLEOTIDE SEQUENCE</scope>
    <source>
        <strain evidence="2">AG</strain>
    </source>
</reference>
<protein>
    <submittedName>
        <fullName evidence="2">Uncharacterized protein</fullName>
    </submittedName>
</protein>
<accession>A0AAD5E442</accession>
<evidence type="ECO:0000256" key="1">
    <source>
        <dbReference type="SAM" id="Phobius"/>
    </source>
</evidence>
<reference evidence="2" key="2">
    <citation type="journal article" date="2022" name="Proc. Natl. Acad. Sci. U.S.A.">
        <title>Diploid-dominant life cycles characterize the early evolution of Fungi.</title>
        <authorList>
            <person name="Amses K.R."/>
            <person name="Simmons D.R."/>
            <person name="Longcore J.E."/>
            <person name="Mondo S.J."/>
            <person name="Seto K."/>
            <person name="Jeronimo G.H."/>
            <person name="Bonds A.E."/>
            <person name="Quandt C.A."/>
            <person name="Davis W.J."/>
            <person name="Chang Y."/>
            <person name="Federici B.A."/>
            <person name="Kuo A."/>
            <person name="LaButti K."/>
            <person name="Pangilinan J."/>
            <person name="Andreopoulos W."/>
            <person name="Tritt A."/>
            <person name="Riley R."/>
            <person name="Hundley H."/>
            <person name="Johnson J."/>
            <person name="Lipzen A."/>
            <person name="Barry K."/>
            <person name="Lang B.F."/>
            <person name="Cuomo C.A."/>
            <person name="Buchler N.E."/>
            <person name="Grigoriev I.V."/>
            <person name="Spatafora J.W."/>
            <person name="Stajich J.E."/>
            <person name="James T.Y."/>
        </authorList>
    </citation>
    <scope>NUCLEOTIDE SEQUENCE</scope>
    <source>
        <strain evidence="2">AG</strain>
    </source>
</reference>
<feature type="transmembrane region" description="Helical" evidence="1">
    <location>
        <begin position="68"/>
        <end position="90"/>
    </location>
</feature>